<accession>A0A7R9R223</accession>
<name>A0A7R9R223_9ACAR</name>
<evidence type="ECO:0000313" key="3">
    <source>
        <dbReference type="Proteomes" id="UP000728032"/>
    </source>
</evidence>
<gene>
    <name evidence="2" type="ORF">ONB1V03_LOCUS22156</name>
</gene>
<feature type="compositionally biased region" description="Low complexity" evidence="1">
    <location>
        <begin position="22"/>
        <end position="35"/>
    </location>
</feature>
<keyword evidence="3" id="KW-1185">Reference proteome</keyword>
<sequence length="91" mass="9858">MHRWSSSAMTASLFAATPKPTKSSGGAANASSKPSVRNCTCRGRSRPTRESSSAWPKMRSEVLRKPSKYTFCMNRKSAQTQTSSTRPSATA</sequence>
<dbReference type="EMBL" id="CAJPVJ010047525">
    <property type="protein sequence ID" value="CAG2182735.1"/>
    <property type="molecule type" value="Genomic_DNA"/>
</dbReference>
<feature type="region of interest" description="Disordered" evidence="1">
    <location>
        <begin position="15"/>
        <end position="91"/>
    </location>
</feature>
<evidence type="ECO:0000256" key="1">
    <source>
        <dbReference type="SAM" id="MobiDB-lite"/>
    </source>
</evidence>
<dbReference type="EMBL" id="OC962350">
    <property type="protein sequence ID" value="CAD7665599.1"/>
    <property type="molecule type" value="Genomic_DNA"/>
</dbReference>
<reference evidence="2" key="1">
    <citation type="submission" date="2020-11" db="EMBL/GenBank/DDBJ databases">
        <authorList>
            <person name="Tran Van P."/>
        </authorList>
    </citation>
    <scope>NUCLEOTIDE SEQUENCE</scope>
</reference>
<protein>
    <submittedName>
        <fullName evidence="2">Uncharacterized protein</fullName>
    </submittedName>
</protein>
<evidence type="ECO:0000313" key="2">
    <source>
        <dbReference type="EMBL" id="CAD7665599.1"/>
    </source>
</evidence>
<feature type="compositionally biased region" description="Polar residues" evidence="1">
    <location>
        <begin position="76"/>
        <end position="91"/>
    </location>
</feature>
<organism evidence="2">
    <name type="scientific">Oppiella nova</name>
    <dbReference type="NCBI Taxonomy" id="334625"/>
    <lineage>
        <taxon>Eukaryota</taxon>
        <taxon>Metazoa</taxon>
        <taxon>Ecdysozoa</taxon>
        <taxon>Arthropoda</taxon>
        <taxon>Chelicerata</taxon>
        <taxon>Arachnida</taxon>
        <taxon>Acari</taxon>
        <taxon>Acariformes</taxon>
        <taxon>Sarcoptiformes</taxon>
        <taxon>Oribatida</taxon>
        <taxon>Brachypylina</taxon>
        <taxon>Oppioidea</taxon>
        <taxon>Oppiidae</taxon>
        <taxon>Oppiella</taxon>
    </lineage>
</organism>
<dbReference type="AlphaFoldDB" id="A0A7R9R223"/>
<dbReference type="Proteomes" id="UP000728032">
    <property type="component" value="Unassembled WGS sequence"/>
</dbReference>
<proteinExistence type="predicted"/>